<protein>
    <submittedName>
        <fullName evidence="6">ATPase component of ABC transporters with duplicated ATPase domain</fullName>
    </submittedName>
</protein>
<dbReference type="InterPro" id="IPR003593">
    <property type="entry name" value="AAA+_ATPase"/>
</dbReference>
<keyword evidence="2" id="KW-0547">Nucleotide-binding</keyword>
<dbReference type="PROSITE" id="PS50893">
    <property type="entry name" value="ABC_TRANSPORTER_2"/>
    <property type="match status" value="1"/>
</dbReference>
<dbReference type="PANTHER" id="PTHR19211">
    <property type="entry name" value="ATP-BINDING TRANSPORT PROTEIN-RELATED"/>
    <property type="match status" value="1"/>
</dbReference>
<gene>
    <name evidence="6" type="ordered locus">SpiGrapes_0713</name>
</gene>
<sequence>MVQSMEFDSVSFQYPEQSISLFEGVNLTFGPGWTACVGPNGGGKTTLLKLASGVLIPDSGTILHSGRCLYVPQQTEVIPAGFEEFIASYDRTACRLIGKLALERDWLYRWEALSQGERKRAQIAYSLWQESEMLAIDEPTNHLDRQAMTFILHSLSEYKGIGILVSHDRSFLQALARRTVLVHAPYIQSFDCSYEEAIKQSNMQYSAASKNYQDSSDKLRKLRSELIQRSRKASRQDSLCSKRNLDPKDHDRKAKIDGVRISGSDGKAGRLKKQLEKRYERSQSRDVKQYDALHQARLLDLNSPVAGITLSGSCYHSVTVFRCAASFLSLGPLRYLSFPPLEIQSSDHIGITGDNGLGKTTLLKYMINLLGETPVQVAYLPQEISMEESKATMERMLQLDETAKGRVISRIVQLGSDSRLFLSSGISSPGEMKKLMLALAMESETNLLVMDEPTNHLDLPSRLALEQALKGYQGAYICVSHDVAFLHQSCSTEWNLEKVDQVQSVLKILDNPLFCQDRIE</sequence>
<dbReference type="PANTHER" id="PTHR19211:SF100">
    <property type="entry name" value="RIBOSOME PROTECTION PROTEIN VMLR"/>
    <property type="match status" value="1"/>
</dbReference>
<dbReference type="InterPro" id="IPR027417">
    <property type="entry name" value="P-loop_NTPase"/>
</dbReference>
<dbReference type="Gene3D" id="3.40.50.300">
    <property type="entry name" value="P-loop containing nucleotide triphosphate hydrolases"/>
    <property type="match status" value="2"/>
</dbReference>
<dbReference type="AlphaFoldDB" id="G8QYJ1"/>
<dbReference type="Pfam" id="PF00005">
    <property type="entry name" value="ABC_tran"/>
    <property type="match status" value="2"/>
</dbReference>
<evidence type="ECO:0000256" key="2">
    <source>
        <dbReference type="ARBA" id="ARBA00022741"/>
    </source>
</evidence>
<accession>G8QYJ1</accession>
<reference evidence="6 7" key="1">
    <citation type="submission" date="2011-11" db="EMBL/GenBank/DDBJ databases">
        <title>Complete sequence of Spirochaeta sp. grapes.</title>
        <authorList>
            <consortium name="US DOE Joint Genome Institute"/>
            <person name="Lucas S."/>
            <person name="Han J."/>
            <person name="Lapidus A."/>
            <person name="Cheng J.-F."/>
            <person name="Goodwin L."/>
            <person name="Pitluck S."/>
            <person name="Peters L."/>
            <person name="Ovchinnikova G."/>
            <person name="Munk A.C."/>
            <person name="Detter J.C."/>
            <person name="Han C."/>
            <person name="Tapia R."/>
            <person name="Land M."/>
            <person name="Hauser L."/>
            <person name="Kyrpides N."/>
            <person name="Ivanova N."/>
            <person name="Pagani I."/>
            <person name="Ritalahtilisa K."/>
            <person name="Loeffler F."/>
            <person name="Woyke T."/>
        </authorList>
    </citation>
    <scope>NUCLEOTIDE SEQUENCE [LARGE SCALE GENOMIC DNA]</scope>
    <source>
        <strain evidence="7">ATCC BAA-1885 / DSM 22778 / Grapes</strain>
    </source>
</reference>
<evidence type="ECO:0000259" key="5">
    <source>
        <dbReference type="PROSITE" id="PS50893"/>
    </source>
</evidence>
<feature type="compositionally biased region" description="Basic and acidic residues" evidence="4">
    <location>
        <begin position="243"/>
        <end position="258"/>
    </location>
</feature>
<dbReference type="STRING" id="158190.SpiGrapes_0713"/>
<organism evidence="6 7">
    <name type="scientific">Sphaerochaeta pleomorpha (strain ATCC BAA-1885 / DSM 22778 / Grapes)</name>
    <dbReference type="NCBI Taxonomy" id="158190"/>
    <lineage>
        <taxon>Bacteria</taxon>
        <taxon>Pseudomonadati</taxon>
        <taxon>Spirochaetota</taxon>
        <taxon>Spirochaetia</taxon>
        <taxon>Spirochaetales</taxon>
        <taxon>Sphaerochaetaceae</taxon>
        <taxon>Sphaerochaeta</taxon>
    </lineage>
</organism>
<dbReference type="RefSeq" id="WP_014269403.1">
    <property type="nucleotide sequence ID" value="NC_016633.1"/>
</dbReference>
<keyword evidence="7" id="KW-1185">Reference proteome</keyword>
<dbReference type="KEGG" id="sgp:SpiGrapes_0713"/>
<evidence type="ECO:0000313" key="6">
    <source>
        <dbReference type="EMBL" id="AEV28554.1"/>
    </source>
</evidence>
<dbReference type="HOGENOM" id="CLU_000604_36_3_12"/>
<proteinExistence type="predicted"/>
<dbReference type="SUPFAM" id="SSF52540">
    <property type="entry name" value="P-loop containing nucleoside triphosphate hydrolases"/>
    <property type="match status" value="2"/>
</dbReference>
<dbReference type="GO" id="GO:0005524">
    <property type="term" value="F:ATP binding"/>
    <property type="evidence" value="ECO:0007669"/>
    <property type="project" value="UniProtKB-KW"/>
</dbReference>
<dbReference type="CDD" id="cd03221">
    <property type="entry name" value="ABCF_EF-3"/>
    <property type="match status" value="2"/>
</dbReference>
<feature type="domain" description="ABC transporter" evidence="5">
    <location>
        <begin position="5"/>
        <end position="209"/>
    </location>
</feature>
<keyword evidence="1" id="KW-0677">Repeat</keyword>
<evidence type="ECO:0000256" key="1">
    <source>
        <dbReference type="ARBA" id="ARBA00022737"/>
    </source>
</evidence>
<dbReference type="GO" id="GO:0016887">
    <property type="term" value="F:ATP hydrolysis activity"/>
    <property type="evidence" value="ECO:0007669"/>
    <property type="project" value="InterPro"/>
</dbReference>
<feature type="region of interest" description="Disordered" evidence="4">
    <location>
        <begin position="230"/>
        <end position="258"/>
    </location>
</feature>
<dbReference type="InterPro" id="IPR050611">
    <property type="entry name" value="ABCF"/>
</dbReference>
<dbReference type="EMBL" id="CP003155">
    <property type="protein sequence ID" value="AEV28554.1"/>
    <property type="molecule type" value="Genomic_DNA"/>
</dbReference>
<evidence type="ECO:0000256" key="3">
    <source>
        <dbReference type="ARBA" id="ARBA00022840"/>
    </source>
</evidence>
<dbReference type="eggNOG" id="COG0488">
    <property type="taxonomic scope" value="Bacteria"/>
</dbReference>
<name>G8QYJ1_SPHPG</name>
<dbReference type="SMART" id="SM00382">
    <property type="entry name" value="AAA"/>
    <property type="match status" value="2"/>
</dbReference>
<evidence type="ECO:0000256" key="4">
    <source>
        <dbReference type="SAM" id="MobiDB-lite"/>
    </source>
</evidence>
<evidence type="ECO:0000313" key="7">
    <source>
        <dbReference type="Proteomes" id="UP000005632"/>
    </source>
</evidence>
<keyword evidence="3" id="KW-0067">ATP-binding</keyword>
<dbReference type="InterPro" id="IPR003439">
    <property type="entry name" value="ABC_transporter-like_ATP-bd"/>
</dbReference>
<dbReference type="Proteomes" id="UP000005632">
    <property type="component" value="Chromosome"/>
</dbReference>